<protein>
    <submittedName>
        <fullName evidence="2">Uncharacterized protein</fullName>
    </submittedName>
</protein>
<reference evidence="2 3" key="1">
    <citation type="submission" date="2018-03" db="EMBL/GenBank/DDBJ databases">
        <title>Draft Genome Sequences of the Obligatory Marine Myxobacteria Enhygromyxa salina SWB007.</title>
        <authorList>
            <person name="Poehlein A."/>
            <person name="Moghaddam J.A."/>
            <person name="Harms H."/>
            <person name="Alanjari M."/>
            <person name="Koenig G.M."/>
            <person name="Daniel R."/>
            <person name="Schaeberle T.F."/>
        </authorList>
    </citation>
    <scope>NUCLEOTIDE SEQUENCE [LARGE SCALE GENOMIC DNA]</scope>
    <source>
        <strain evidence="2 3">SWB007</strain>
    </source>
</reference>
<dbReference type="Proteomes" id="UP000238823">
    <property type="component" value="Unassembled WGS sequence"/>
</dbReference>
<evidence type="ECO:0000313" key="3">
    <source>
        <dbReference type="Proteomes" id="UP000238823"/>
    </source>
</evidence>
<evidence type="ECO:0000313" key="2">
    <source>
        <dbReference type="EMBL" id="PRP91465.1"/>
    </source>
</evidence>
<accession>A0A2S9XF26</accession>
<dbReference type="AlphaFoldDB" id="A0A2S9XF26"/>
<name>A0A2S9XF26_9BACT</name>
<evidence type="ECO:0000256" key="1">
    <source>
        <dbReference type="SAM" id="MobiDB-lite"/>
    </source>
</evidence>
<organism evidence="2 3">
    <name type="scientific">Enhygromyxa salina</name>
    <dbReference type="NCBI Taxonomy" id="215803"/>
    <lineage>
        <taxon>Bacteria</taxon>
        <taxon>Pseudomonadati</taxon>
        <taxon>Myxococcota</taxon>
        <taxon>Polyangia</taxon>
        <taxon>Nannocystales</taxon>
        <taxon>Nannocystaceae</taxon>
        <taxon>Enhygromyxa</taxon>
    </lineage>
</organism>
<sequence length="264" mass="27856">MTPNLWYSVEDRLMYIEIDENDGSVVQLVTSTITTPLVDGQNGLTMLEDGSLLGSRESANGTQIFHVAEPPTEASEIEVEVIGNVPDNVRVEALYTDCQGLVYLMDTGVNVSSAEGNRLLRFTGDYLAGDLGFEVITDLQMASVADIDDMGPGIDGMGEITDGIGFAIDSGHVYEFNYNTGTGTEIGSGGTWGIHALGGPLFTDGTARLYLLNMDAELFEADPVDLGLSPILVTGPTPNGDAAPGWSGLAGPLTECESTLPDPQ</sequence>
<feature type="region of interest" description="Disordered" evidence="1">
    <location>
        <begin position="242"/>
        <end position="264"/>
    </location>
</feature>
<proteinExistence type="predicted"/>
<dbReference type="EMBL" id="PVNL01000176">
    <property type="protein sequence ID" value="PRP91465.1"/>
    <property type="molecule type" value="Genomic_DNA"/>
</dbReference>
<gene>
    <name evidence="2" type="ORF">ENSA7_82330</name>
</gene>
<comment type="caution">
    <text evidence="2">The sequence shown here is derived from an EMBL/GenBank/DDBJ whole genome shotgun (WGS) entry which is preliminary data.</text>
</comment>